<dbReference type="SMART" id="SM00382">
    <property type="entry name" value="AAA"/>
    <property type="match status" value="1"/>
</dbReference>
<comment type="catalytic activity">
    <reaction evidence="8 9">
        <text>GTP + H2O = GDP + phosphate + H(+)</text>
        <dbReference type="Rhea" id="RHEA:19669"/>
        <dbReference type="ChEBI" id="CHEBI:15377"/>
        <dbReference type="ChEBI" id="CHEBI:15378"/>
        <dbReference type="ChEBI" id="CHEBI:37565"/>
        <dbReference type="ChEBI" id="CHEBI:43474"/>
        <dbReference type="ChEBI" id="CHEBI:58189"/>
        <dbReference type="EC" id="3.6.5.4"/>
    </reaction>
</comment>
<dbReference type="FunFam" id="1.20.120.140:FF:000002">
    <property type="entry name" value="Signal recognition particle receptor FtsY"/>
    <property type="match status" value="1"/>
</dbReference>
<reference evidence="13 14" key="1">
    <citation type="submission" date="2019-08" db="EMBL/GenBank/DDBJ databases">
        <title>In-depth cultivation of the pig gut microbiome towards novel bacterial diversity and tailored functional studies.</title>
        <authorList>
            <person name="Wylensek D."/>
            <person name="Hitch T.C.A."/>
            <person name="Clavel T."/>
        </authorList>
    </citation>
    <scope>NUCLEOTIDE SEQUENCE [LARGE SCALE GENOMIC DNA]</scope>
    <source>
        <strain evidence="13 14">WCA-389-WT-5B</strain>
    </source>
</reference>
<evidence type="ECO:0000256" key="5">
    <source>
        <dbReference type="ARBA" id="ARBA00023134"/>
    </source>
</evidence>
<dbReference type="GO" id="GO:0005525">
    <property type="term" value="F:GTP binding"/>
    <property type="evidence" value="ECO:0007669"/>
    <property type="project" value="UniProtKB-UniRule"/>
</dbReference>
<accession>A0A6N7VJI4</accession>
<dbReference type="GO" id="GO:0005886">
    <property type="term" value="C:plasma membrane"/>
    <property type="evidence" value="ECO:0007669"/>
    <property type="project" value="UniProtKB-SubCell"/>
</dbReference>
<dbReference type="GO" id="GO:0005047">
    <property type="term" value="F:signal recognition particle binding"/>
    <property type="evidence" value="ECO:0007669"/>
    <property type="project" value="TreeGrafter"/>
</dbReference>
<dbReference type="RefSeq" id="WP_022487720.1">
    <property type="nucleotide sequence ID" value="NZ_JAYLVM010000108.1"/>
</dbReference>
<dbReference type="InterPro" id="IPR013822">
    <property type="entry name" value="Signal_recog_particl_SRP54_hlx"/>
</dbReference>
<dbReference type="HAMAP" id="MF_00920">
    <property type="entry name" value="FtsY"/>
    <property type="match status" value="1"/>
</dbReference>
<proteinExistence type="inferred from homology"/>
<keyword evidence="3 9" id="KW-0547">Nucleotide-binding</keyword>
<comment type="subcellular location">
    <subcellularLocation>
        <location evidence="9">Cell membrane</location>
        <topology evidence="9">Peripheral membrane protein</topology>
        <orientation evidence="9">Cytoplasmic side</orientation>
    </subcellularLocation>
    <subcellularLocation>
        <location evidence="9">Cytoplasm</location>
    </subcellularLocation>
</comment>
<dbReference type="NCBIfam" id="TIGR00064">
    <property type="entry name" value="ftsY"/>
    <property type="match status" value="1"/>
</dbReference>
<dbReference type="PANTHER" id="PTHR43134">
    <property type="entry name" value="SIGNAL RECOGNITION PARTICLE RECEPTOR SUBUNIT ALPHA"/>
    <property type="match status" value="1"/>
</dbReference>
<keyword evidence="2 9" id="KW-0963">Cytoplasm</keyword>
<feature type="domain" description="Signal recognition particle SRP54 helical bundle" evidence="12">
    <location>
        <begin position="7"/>
        <end position="88"/>
    </location>
</feature>
<dbReference type="Pfam" id="PF00448">
    <property type="entry name" value="SRP54"/>
    <property type="match status" value="1"/>
</dbReference>
<evidence type="ECO:0000256" key="9">
    <source>
        <dbReference type="HAMAP-Rule" id="MF_00920"/>
    </source>
</evidence>
<dbReference type="PANTHER" id="PTHR43134:SF1">
    <property type="entry name" value="SIGNAL RECOGNITION PARTICLE RECEPTOR SUBUNIT ALPHA"/>
    <property type="match status" value="1"/>
</dbReference>
<evidence type="ECO:0000256" key="6">
    <source>
        <dbReference type="ARBA" id="ARBA00023136"/>
    </source>
</evidence>
<feature type="binding site" evidence="9">
    <location>
        <begin position="108"/>
        <end position="115"/>
    </location>
    <ligand>
        <name>GTP</name>
        <dbReference type="ChEBI" id="CHEBI:37565"/>
    </ligand>
</feature>
<dbReference type="Gene3D" id="3.40.50.300">
    <property type="entry name" value="P-loop containing nucleotide triphosphate hydrolases"/>
    <property type="match status" value="1"/>
</dbReference>
<dbReference type="AlphaFoldDB" id="A0A6N7VJI4"/>
<gene>
    <name evidence="9 13" type="primary">ftsY</name>
    <name evidence="13" type="ORF">FX155_01025</name>
</gene>
<dbReference type="SUPFAM" id="SSF47364">
    <property type="entry name" value="Domain of the SRP/SRP receptor G-proteins"/>
    <property type="match status" value="1"/>
</dbReference>
<evidence type="ECO:0000256" key="1">
    <source>
        <dbReference type="ARBA" id="ARBA00022475"/>
    </source>
</evidence>
<dbReference type="FunFam" id="3.40.50.300:FF:000053">
    <property type="entry name" value="Signal recognition particle receptor FtsY"/>
    <property type="match status" value="1"/>
</dbReference>
<comment type="subunit">
    <text evidence="9">Part of the signal recognition particle protein translocation system, which is composed of SRP and FtsY.</text>
</comment>
<dbReference type="CDD" id="cd17874">
    <property type="entry name" value="FtsY"/>
    <property type="match status" value="1"/>
</dbReference>
<dbReference type="Gene3D" id="1.20.120.140">
    <property type="entry name" value="Signal recognition particle SRP54, nucleotide-binding domain"/>
    <property type="match status" value="1"/>
</dbReference>
<feature type="binding site" evidence="9">
    <location>
        <begin position="254"/>
        <end position="257"/>
    </location>
    <ligand>
        <name>GTP</name>
        <dbReference type="ChEBI" id="CHEBI:37565"/>
    </ligand>
</feature>
<dbReference type="SMART" id="SM00963">
    <property type="entry name" value="SRP54_N"/>
    <property type="match status" value="1"/>
</dbReference>
<evidence type="ECO:0000256" key="4">
    <source>
        <dbReference type="ARBA" id="ARBA00022801"/>
    </source>
</evidence>
<evidence type="ECO:0000256" key="2">
    <source>
        <dbReference type="ARBA" id="ARBA00022490"/>
    </source>
</evidence>
<evidence type="ECO:0000256" key="3">
    <source>
        <dbReference type="ARBA" id="ARBA00022741"/>
    </source>
</evidence>
<comment type="caution">
    <text evidence="13">The sequence shown here is derived from an EMBL/GenBank/DDBJ whole genome shotgun (WGS) entry which is preliminary data.</text>
</comment>
<dbReference type="EMBL" id="VULN01000001">
    <property type="protein sequence ID" value="MSS81210.1"/>
    <property type="molecule type" value="Genomic_DNA"/>
</dbReference>
<comment type="function">
    <text evidence="9">Involved in targeting and insertion of nascent membrane proteins into the cytoplasmic membrane. Acts as a receptor for the complex formed by the signal recognition particle (SRP) and the ribosome-nascent chain (RNC).</text>
</comment>
<dbReference type="InterPro" id="IPR000897">
    <property type="entry name" value="SRP54_GTPase_dom"/>
</dbReference>
<evidence type="ECO:0000259" key="11">
    <source>
        <dbReference type="SMART" id="SM00962"/>
    </source>
</evidence>
<dbReference type="InterPro" id="IPR042101">
    <property type="entry name" value="SRP54_N_sf"/>
</dbReference>
<evidence type="ECO:0000313" key="13">
    <source>
        <dbReference type="EMBL" id="MSS81210.1"/>
    </source>
</evidence>
<keyword evidence="1 9" id="KW-1003">Cell membrane</keyword>
<dbReference type="GO" id="GO:0005737">
    <property type="term" value="C:cytoplasm"/>
    <property type="evidence" value="ECO:0007669"/>
    <property type="project" value="UniProtKB-SubCell"/>
</dbReference>
<organism evidence="13 14">
    <name type="scientific">Acidaminococcus fermentans</name>
    <dbReference type="NCBI Taxonomy" id="905"/>
    <lineage>
        <taxon>Bacteria</taxon>
        <taxon>Bacillati</taxon>
        <taxon>Bacillota</taxon>
        <taxon>Negativicutes</taxon>
        <taxon>Acidaminococcales</taxon>
        <taxon>Acidaminococcaceae</taxon>
        <taxon>Acidaminococcus</taxon>
    </lineage>
</organism>
<dbReference type="SUPFAM" id="SSF52540">
    <property type="entry name" value="P-loop containing nucleoside triphosphate hydrolases"/>
    <property type="match status" value="1"/>
</dbReference>
<dbReference type="InterPro" id="IPR036225">
    <property type="entry name" value="SRP/SRP_N"/>
</dbReference>
<feature type="domain" description="AAA+ ATPase" evidence="10">
    <location>
        <begin position="100"/>
        <end position="247"/>
    </location>
</feature>
<dbReference type="Pfam" id="PF02881">
    <property type="entry name" value="SRP54_N"/>
    <property type="match status" value="1"/>
</dbReference>
<evidence type="ECO:0000256" key="8">
    <source>
        <dbReference type="ARBA" id="ARBA00048027"/>
    </source>
</evidence>
<keyword evidence="6 9" id="KW-0472">Membrane</keyword>
<dbReference type="InterPro" id="IPR003593">
    <property type="entry name" value="AAA+_ATPase"/>
</dbReference>
<feature type="binding site" evidence="9">
    <location>
        <begin position="190"/>
        <end position="194"/>
    </location>
    <ligand>
        <name>GTP</name>
        <dbReference type="ChEBI" id="CHEBI:37565"/>
    </ligand>
</feature>
<comment type="similarity">
    <text evidence="9">Belongs to the GTP-binding SRP family. FtsY subfamily.</text>
</comment>
<sequence length="307" mass="33666">MSFMEQLKDGLSKTRKNFTERMEDLVGASVDLDEDFMDEMEMILVAGDVGIKTTEKIMAALRKAAATRQIKSPAEALPFLKNYIADLLKTNGPRMRFKGHPSIVLVVGVNGVGKTTTIGKLSNYYRLMGYKVMMCAADTFRAGATEQLQIWGKKAQVDVIAHGDGADPAAVVYDGVQAAIARKADVLFVDTAGRLHNKTNLMKELDKIYRVIRKEIPDGPHETLLVLDATTGQNAISQAKIFLETAHVTGVVLTKLDGTAKGGVVIAIKEELGLDVKWIGVGEGMMDFRPFDPQQFVEALFETKKED</sequence>
<evidence type="ECO:0000259" key="10">
    <source>
        <dbReference type="SMART" id="SM00382"/>
    </source>
</evidence>
<dbReference type="Proteomes" id="UP000441455">
    <property type="component" value="Unassembled WGS sequence"/>
</dbReference>
<dbReference type="EC" id="3.6.5.4" evidence="9"/>
<dbReference type="GO" id="GO:0006614">
    <property type="term" value="P:SRP-dependent cotranslational protein targeting to membrane"/>
    <property type="evidence" value="ECO:0007669"/>
    <property type="project" value="InterPro"/>
</dbReference>
<evidence type="ECO:0000256" key="7">
    <source>
        <dbReference type="ARBA" id="ARBA00023170"/>
    </source>
</evidence>
<name>A0A6N7VJI4_ACIFE</name>
<keyword evidence="4 9" id="KW-0378">Hydrolase</keyword>
<dbReference type="SMART" id="SM00962">
    <property type="entry name" value="SRP54"/>
    <property type="match status" value="1"/>
</dbReference>
<dbReference type="OrthoDB" id="9804720at2"/>
<keyword evidence="7 9" id="KW-0675">Receptor</keyword>
<protein>
    <recommendedName>
        <fullName evidence="9">Signal recognition particle receptor FtsY</fullName>
        <shortName evidence="9">SRP receptor</shortName>
        <ecNumber evidence="9">3.6.5.4</ecNumber>
    </recommendedName>
</protein>
<dbReference type="InterPro" id="IPR027417">
    <property type="entry name" value="P-loop_NTPase"/>
</dbReference>
<evidence type="ECO:0000313" key="14">
    <source>
        <dbReference type="Proteomes" id="UP000441455"/>
    </source>
</evidence>
<dbReference type="InterPro" id="IPR004390">
    <property type="entry name" value="SR_rcpt_FtsY"/>
</dbReference>
<feature type="domain" description="SRP54-type proteins GTP-binding" evidence="11">
    <location>
        <begin position="101"/>
        <end position="302"/>
    </location>
</feature>
<dbReference type="GO" id="GO:0003924">
    <property type="term" value="F:GTPase activity"/>
    <property type="evidence" value="ECO:0007669"/>
    <property type="project" value="UniProtKB-UniRule"/>
</dbReference>
<keyword evidence="5 9" id="KW-0342">GTP-binding</keyword>
<evidence type="ECO:0000259" key="12">
    <source>
        <dbReference type="SMART" id="SM00963"/>
    </source>
</evidence>